<feature type="non-terminal residue" evidence="1">
    <location>
        <position position="171"/>
    </location>
</feature>
<proteinExistence type="predicted"/>
<evidence type="ECO:0000313" key="1">
    <source>
        <dbReference type="EMBL" id="KAJ2801631.1"/>
    </source>
</evidence>
<keyword evidence="2" id="KW-1185">Reference proteome</keyword>
<gene>
    <name evidence="1" type="ORF">H4S07_004883</name>
</gene>
<protein>
    <submittedName>
        <fullName evidence="1">Uncharacterized protein</fullName>
    </submittedName>
</protein>
<organism evidence="1 2">
    <name type="scientific">Coemansia furcata</name>
    <dbReference type="NCBI Taxonomy" id="417177"/>
    <lineage>
        <taxon>Eukaryota</taxon>
        <taxon>Fungi</taxon>
        <taxon>Fungi incertae sedis</taxon>
        <taxon>Zoopagomycota</taxon>
        <taxon>Kickxellomycotina</taxon>
        <taxon>Kickxellomycetes</taxon>
        <taxon>Kickxellales</taxon>
        <taxon>Kickxellaceae</taxon>
        <taxon>Coemansia</taxon>
    </lineage>
</organism>
<dbReference type="Proteomes" id="UP001140096">
    <property type="component" value="Unassembled WGS sequence"/>
</dbReference>
<name>A0ACC1L688_9FUNG</name>
<sequence length="171" mass="18951">MAFVQRIKDMAPRVSKVCLGITDMDGYLVPSSDTQLRLLFSTLSTLTMTLLTNGCAQLLQCPDLVPVCKLAHIDYAIGEDASKVLQLARLNAQTLQIIHIWSEYDVDISGLILDPGDGNYVEYPCLRSLTMLLTSVVNKRQGCTKGAVPFPRLRRLVLNSGYPFGDDVLFR</sequence>
<comment type="caution">
    <text evidence="1">The sequence shown here is derived from an EMBL/GenBank/DDBJ whole genome shotgun (WGS) entry which is preliminary data.</text>
</comment>
<dbReference type="EMBL" id="JANBUP010002150">
    <property type="protein sequence ID" value="KAJ2801631.1"/>
    <property type="molecule type" value="Genomic_DNA"/>
</dbReference>
<evidence type="ECO:0000313" key="2">
    <source>
        <dbReference type="Proteomes" id="UP001140096"/>
    </source>
</evidence>
<accession>A0ACC1L688</accession>
<reference evidence="1" key="1">
    <citation type="submission" date="2022-07" db="EMBL/GenBank/DDBJ databases">
        <title>Phylogenomic reconstructions and comparative analyses of Kickxellomycotina fungi.</title>
        <authorList>
            <person name="Reynolds N.K."/>
            <person name="Stajich J.E."/>
            <person name="Barry K."/>
            <person name="Grigoriev I.V."/>
            <person name="Crous P."/>
            <person name="Smith M.E."/>
        </authorList>
    </citation>
    <scope>NUCLEOTIDE SEQUENCE</scope>
    <source>
        <strain evidence="1">CBS 102833</strain>
    </source>
</reference>